<evidence type="ECO:0000313" key="1">
    <source>
        <dbReference type="EMBL" id="MBF9133412.1"/>
    </source>
</evidence>
<dbReference type="InterPro" id="IPR015422">
    <property type="entry name" value="PyrdxlP-dep_Trfase_small"/>
</dbReference>
<dbReference type="Gene3D" id="3.90.1150.10">
    <property type="entry name" value="Aspartate Aminotransferase, domain 1"/>
    <property type="match status" value="1"/>
</dbReference>
<keyword evidence="2" id="KW-1185">Reference proteome</keyword>
<dbReference type="Proteomes" id="UP000638560">
    <property type="component" value="Unassembled WGS sequence"/>
</dbReference>
<sequence length="81" mass="8904">MDLSRVLARARDAGVGVESLASYCANRPAQPGLVLGYGAIPPVDVDEGLRRLAESFWPADIQWVTGFRGLTRVWIRFDVAM</sequence>
<dbReference type="RefSeq" id="WP_196204918.1">
    <property type="nucleotide sequence ID" value="NZ_JADPUN010000268.1"/>
</dbReference>
<gene>
    <name evidence="1" type="ORF">I0C86_31305</name>
</gene>
<reference evidence="1 2" key="1">
    <citation type="submission" date="2020-11" db="EMBL/GenBank/DDBJ databases">
        <title>A novel isolate from a Black sea contaminated sediment with potential to produce alkanes: Plantactinospora alkalitolerans sp. nov.</title>
        <authorList>
            <person name="Carro L."/>
            <person name="Veyisoglu A."/>
            <person name="Guven K."/>
            <person name="Schumann P."/>
            <person name="Klenk H.-P."/>
            <person name="Sahin N."/>
        </authorList>
    </citation>
    <scope>NUCLEOTIDE SEQUENCE [LARGE SCALE GENOMIC DNA]</scope>
    <source>
        <strain evidence="1 2">S1510</strain>
    </source>
</reference>
<dbReference type="EMBL" id="JADPUN010000268">
    <property type="protein sequence ID" value="MBF9133412.1"/>
    <property type="molecule type" value="Genomic_DNA"/>
</dbReference>
<evidence type="ECO:0000313" key="2">
    <source>
        <dbReference type="Proteomes" id="UP000638560"/>
    </source>
</evidence>
<name>A0ABS0H4P1_9ACTN</name>
<proteinExistence type="predicted"/>
<protein>
    <submittedName>
        <fullName evidence="1">Uncharacterized protein</fullName>
    </submittedName>
</protein>
<comment type="caution">
    <text evidence="1">The sequence shown here is derived from an EMBL/GenBank/DDBJ whole genome shotgun (WGS) entry which is preliminary data.</text>
</comment>
<organism evidence="1 2">
    <name type="scientific">Plantactinospora alkalitolerans</name>
    <dbReference type="NCBI Taxonomy" id="2789879"/>
    <lineage>
        <taxon>Bacteria</taxon>
        <taxon>Bacillati</taxon>
        <taxon>Actinomycetota</taxon>
        <taxon>Actinomycetes</taxon>
        <taxon>Micromonosporales</taxon>
        <taxon>Micromonosporaceae</taxon>
        <taxon>Plantactinospora</taxon>
    </lineage>
</organism>
<accession>A0ABS0H4P1</accession>